<evidence type="ECO:0000256" key="1">
    <source>
        <dbReference type="SAM" id="SignalP"/>
    </source>
</evidence>
<feature type="signal peptide" evidence="1">
    <location>
        <begin position="1"/>
        <end position="22"/>
    </location>
</feature>
<evidence type="ECO:0000313" key="2">
    <source>
        <dbReference type="EMBL" id="KAB8068801.1"/>
    </source>
</evidence>
<accession>A0A5N5WJS7</accession>
<sequence>MFGLKQISFLGLALALCATSAAKGTTTVGFETAEGSTGKTVPFDECHDVDMEEVNAVYTSHFCRVFTGPDCIGRQTLLNPGEHVTEDPVPFITSVFCHS</sequence>
<reference evidence="2 3" key="1">
    <citation type="submission" date="2019-04" db="EMBL/GenBank/DDBJ databases">
        <title>Friends and foes A comparative genomics study of 23 Aspergillus species from section Flavi.</title>
        <authorList>
            <consortium name="DOE Joint Genome Institute"/>
            <person name="Kjaerbolling I."/>
            <person name="Vesth T."/>
            <person name="Frisvad J.C."/>
            <person name="Nybo J.L."/>
            <person name="Theobald S."/>
            <person name="Kildgaard S."/>
            <person name="Isbrandt T."/>
            <person name="Kuo A."/>
            <person name="Sato A."/>
            <person name="Lyhne E.K."/>
            <person name="Kogle M.E."/>
            <person name="Wiebenga A."/>
            <person name="Kun R.S."/>
            <person name="Lubbers R.J."/>
            <person name="Makela M.R."/>
            <person name="Barry K."/>
            <person name="Chovatia M."/>
            <person name="Clum A."/>
            <person name="Daum C."/>
            <person name="Haridas S."/>
            <person name="He G."/>
            <person name="LaButti K."/>
            <person name="Lipzen A."/>
            <person name="Mondo S."/>
            <person name="Riley R."/>
            <person name="Salamov A."/>
            <person name="Simmons B.A."/>
            <person name="Magnuson J.K."/>
            <person name="Henrissat B."/>
            <person name="Mortensen U.H."/>
            <person name="Larsen T.O."/>
            <person name="Devries R.P."/>
            <person name="Grigoriev I.V."/>
            <person name="Machida M."/>
            <person name="Baker S.E."/>
            <person name="Andersen M.R."/>
        </authorList>
    </citation>
    <scope>NUCLEOTIDE SEQUENCE [LARGE SCALE GENOMIC DNA]</scope>
    <source>
        <strain evidence="2 3">CBS 151.66</strain>
    </source>
</reference>
<gene>
    <name evidence="2" type="ORF">BDV29DRAFT_162045</name>
</gene>
<dbReference type="Proteomes" id="UP000326565">
    <property type="component" value="Unassembled WGS sequence"/>
</dbReference>
<dbReference type="OrthoDB" id="4291851at2759"/>
<keyword evidence="1" id="KW-0732">Signal</keyword>
<keyword evidence="3" id="KW-1185">Reference proteome</keyword>
<dbReference type="EMBL" id="ML732372">
    <property type="protein sequence ID" value="KAB8068801.1"/>
    <property type="molecule type" value="Genomic_DNA"/>
</dbReference>
<proteinExistence type="predicted"/>
<organism evidence="2 3">
    <name type="scientific">Aspergillus leporis</name>
    <dbReference type="NCBI Taxonomy" id="41062"/>
    <lineage>
        <taxon>Eukaryota</taxon>
        <taxon>Fungi</taxon>
        <taxon>Dikarya</taxon>
        <taxon>Ascomycota</taxon>
        <taxon>Pezizomycotina</taxon>
        <taxon>Eurotiomycetes</taxon>
        <taxon>Eurotiomycetidae</taxon>
        <taxon>Eurotiales</taxon>
        <taxon>Aspergillaceae</taxon>
        <taxon>Aspergillus</taxon>
        <taxon>Aspergillus subgen. Circumdati</taxon>
    </lineage>
</organism>
<name>A0A5N5WJS7_9EURO</name>
<evidence type="ECO:0000313" key="3">
    <source>
        <dbReference type="Proteomes" id="UP000326565"/>
    </source>
</evidence>
<feature type="chain" id="PRO_5024871517" evidence="1">
    <location>
        <begin position="23"/>
        <end position="99"/>
    </location>
</feature>
<dbReference type="AlphaFoldDB" id="A0A5N5WJS7"/>
<protein>
    <submittedName>
        <fullName evidence="2">Uncharacterized protein</fullName>
    </submittedName>
</protein>